<evidence type="ECO:0000256" key="2">
    <source>
        <dbReference type="SAM" id="SignalP"/>
    </source>
</evidence>
<evidence type="ECO:0008006" key="5">
    <source>
        <dbReference type="Google" id="ProtNLM"/>
    </source>
</evidence>
<proteinExistence type="predicted"/>
<name>A0ABR7YRI0_9SPHI</name>
<evidence type="ECO:0000313" key="4">
    <source>
        <dbReference type="Proteomes" id="UP000602759"/>
    </source>
</evidence>
<feature type="region of interest" description="Disordered" evidence="1">
    <location>
        <begin position="27"/>
        <end position="47"/>
    </location>
</feature>
<feature type="signal peptide" evidence="2">
    <location>
        <begin position="1"/>
        <end position="27"/>
    </location>
</feature>
<evidence type="ECO:0000256" key="1">
    <source>
        <dbReference type="SAM" id="MobiDB-lite"/>
    </source>
</evidence>
<keyword evidence="2" id="KW-0732">Signal</keyword>
<sequence length="303" mass="33099">MKFIFFTRLLFIIATFSLLSISCSKDGDDNGDTTDPTEEQLPTGKQDAETKIQGKWNVNASGEVRSLEFLDGDTYVLEVASSSSLASRKAILSARAAHAGLNGGFKSETGGNNSTEKISGKFTVSADGKTITLGDIARITISGISENSFSFTITFIESNREQSVSATIVAPVATSQKTQLLVGNWGSSSWMYYEAADVRVLEGKGFKPQDEGFMFTATGTMIMRYINYEQSSSVDPETGLPSEVITNVSLDTDIYSWEWKDSQQTVVKVSRNGDTFEITIENLTQSRLTARLENGNNWVLESL</sequence>
<reference evidence="3 4" key="1">
    <citation type="submission" date="2020-08" db="EMBL/GenBank/DDBJ databases">
        <title>Sphingobacterium sp. DN00404 isolated from aquaculture water.</title>
        <authorList>
            <person name="Zhang M."/>
        </authorList>
    </citation>
    <scope>NUCLEOTIDE SEQUENCE [LARGE SCALE GENOMIC DNA]</scope>
    <source>
        <strain evidence="3 4">DN00404</strain>
    </source>
</reference>
<feature type="chain" id="PRO_5046895786" description="Lipocalin-like domain-containing protein" evidence="2">
    <location>
        <begin position="28"/>
        <end position="303"/>
    </location>
</feature>
<organism evidence="3 4">
    <name type="scientific">Sphingobacterium micropteri</name>
    <dbReference type="NCBI Taxonomy" id="2763501"/>
    <lineage>
        <taxon>Bacteria</taxon>
        <taxon>Pseudomonadati</taxon>
        <taxon>Bacteroidota</taxon>
        <taxon>Sphingobacteriia</taxon>
        <taxon>Sphingobacteriales</taxon>
        <taxon>Sphingobacteriaceae</taxon>
        <taxon>Sphingobacterium</taxon>
    </lineage>
</organism>
<evidence type="ECO:0000313" key="3">
    <source>
        <dbReference type="EMBL" id="MBD1433894.1"/>
    </source>
</evidence>
<keyword evidence="4" id="KW-1185">Reference proteome</keyword>
<feature type="compositionally biased region" description="Acidic residues" evidence="1">
    <location>
        <begin position="29"/>
        <end position="38"/>
    </location>
</feature>
<dbReference type="Proteomes" id="UP000602759">
    <property type="component" value="Unassembled WGS sequence"/>
</dbReference>
<protein>
    <recommendedName>
        <fullName evidence="5">Lipocalin-like domain-containing protein</fullName>
    </recommendedName>
</protein>
<dbReference type="EMBL" id="JACOIK010000009">
    <property type="protein sequence ID" value="MBD1433894.1"/>
    <property type="molecule type" value="Genomic_DNA"/>
</dbReference>
<gene>
    <name evidence="3" type="ORF">H8B06_13735</name>
</gene>
<accession>A0ABR7YRI0</accession>
<dbReference type="RefSeq" id="WP_190994837.1">
    <property type="nucleotide sequence ID" value="NZ_JACOIK010000009.1"/>
</dbReference>
<dbReference type="PROSITE" id="PS51257">
    <property type="entry name" value="PROKAR_LIPOPROTEIN"/>
    <property type="match status" value="1"/>
</dbReference>
<comment type="caution">
    <text evidence="3">The sequence shown here is derived from an EMBL/GenBank/DDBJ whole genome shotgun (WGS) entry which is preliminary data.</text>
</comment>